<name>E6P8G0_CALS0</name>
<dbReference type="InterPro" id="IPR001017">
    <property type="entry name" value="DH_E1"/>
</dbReference>
<dbReference type="SUPFAM" id="SSF52518">
    <property type="entry name" value="Thiamin diphosphate-binding fold (THDP-binding)"/>
    <property type="match status" value="1"/>
</dbReference>
<feature type="domain" description="Dehydrogenase E1 component" evidence="2">
    <location>
        <begin position="20"/>
        <end position="316"/>
    </location>
</feature>
<reference evidence="4 5" key="1">
    <citation type="journal article" date="2005" name="Environ. Microbiol.">
        <title>Genetic and functional properties of uncultivated thermophilic crenarchaeotes from a subsurface gold mine as revealed by analysis of genome fragments.</title>
        <authorList>
            <person name="Nunoura T."/>
            <person name="Hirayama H."/>
            <person name="Takami H."/>
            <person name="Oida H."/>
            <person name="Nishi S."/>
            <person name="Shimamura S."/>
            <person name="Suzuki Y."/>
            <person name="Inagaki F."/>
            <person name="Takai K."/>
            <person name="Nealson K.H."/>
            <person name="Horikoshi K."/>
        </authorList>
    </citation>
    <scope>NUCLEOTIDE SEQUENCE [LARGE SCALE GENOMIC DNA]</scope>
</reference>
<dbReference type="EC" id="1.2.4.1" evidence="4"/>
<dbReference type="AlphaFoldDB" id="E6P8G0"/>
<keyword evidence="1 4" id="KW-0560">Oxidoreductase</keyword>
<dbReference type="CDD" id="cd02000">
    <property type="entry name" value="TPP_E1_PDC_ADC_BCADC"/>
    <property type="match status" value="1"/>
</dbReference>
<dbReference type="GO" id="GO:0044272">
    <property type="term" value="P:sulfur compound biosynthetic process"/>
    <property type="evidence" value="ECO:0007669"/>
    <property type="project" value="UniProtKB-ARBA"/>
</dbReference>
<evidence type="ECO:0000256" key="1">
    <source>
        <dbReference type="ARBA" id="ARBA00023002"/>
    </source>
</evidence>
<dbReference type="PANTHER" id="PTHR43380:SF1">
    <property type="entry name" value="2-OXOISOVALERATE DEHYDROGENASE SUBUNIT ALPHA, MITOCHONDRIAL"/>
    <property type="match status" value="1"/>
</dbReference>
<evidence type="ECO:0000259" key="2">
    <source>
        <dbReference type="Pfam" id="PF00676"/>
    </source>
</evidence>
<dbReference type="PANTHER" id="PTHR43380">
    <property type="entry name" value="2-OXOISOVALERATE DEHYDROGENASE SUBUNIT ALPHA, MITOCHONDRIAL"/>
    <property type="match status" value="1"/>
</dbReference>
<dbReference type="InterPro" id="IPR050771">
    <property type="entry name" value="Alpha-ketoacid_DH_E1_comp"/>
</dbReference>
<reference evidence="3" key="3">
    <citation type="journal article" date="2012" name="PLoS ONE">
        <title>A Deeply Branching Thermophilic Bacterium with an Ancient Acetyl-CoA Pathway Dominates a Subsurface Ecosystem.</title>
        <authorList>
            <person name="Takami H."/>
            <person name="Noguchi H."/>
            <person name="Takaki Y."/>
            <person name="Uchiyama I."/>
            <person name="Toyoda A."/>
            <person name="Nishi S."/>
            <person name="Chee G.-J."/>
            <person name="Arai W."/>
            <person name="Nunoura T."/>
            <person name="Itoh T."/>
            <person name="Hattori M."/>
            <person name="Takai K."/>
        </authorList>
    </citation>
    <scope>NUCLEOTIDE SEQUENCE</scope>
</reference>
<evidence type="ECO:0000313" key="5">
    <source>
        <dbReference type="Proteomes" id="UP000008120"/>
    </source>
</evidence>
<reference evidence="4 5" key="2">
    <citation type="journal article" date="2011" name="Nucleic Acids Res.">
        <title>Insights into the evolution of Archaea and eukaryotic protein modifier systems revealed by the genome of a novel archaeal group.</title>
        <authorList>
            <person name="Nunoura T."/>
            <person name="Takaki Y."/>
            <person name="Kakuta J."/>
            <person name="Nishi S."/>
            <person name="Sugahara J."/>
            <person name="Kazama H."/>
            <person name="Chee G."/>
            <person name="Hattori M."/>
            <person name="Kanai A."/>
            <person name="Atomi H."/>
            <person name="Takai K."/>
            <person name="Takami H."/>
        </authorList>
    </citation>
    <scope>NUCLEOTIDE SEQUENCE [LARGE SCALE GENOMIC DNA]</scope>
</reference>
<gene>
    <name evidence="4" type="ORF">CSUB_C0360</name>
    <name evidence="3" type="ORF">HGMM_F04H08C23</name>
</gene>
<sequence>MQTVLKACELLSDELLLKMYREMVLARLFDSAMVKLQRAGKVAAYTSSEGQEAVSVAAVNAASPLDWIFPTYRETGAFIARGVPLETLIARQLGRVGDPLKGHEVLLFGDKRYRIVTGPGPVAAHIPVAVGFGYAARRKGEDCVMLVFFGDGATSKGDFHEGLNVAGVFKTPTVFICQNNQYAISVPRHQQTASETIAVKAEAYGFEGVTVNGNNIEEMYKIVSRAVEKARNGEGPTLIEAITYRLAAHSTADDPTKYRTVQEVEMWRSQDPITICRKLLIEKNLLSDEKDNQLWTSLRQMLEQKIEEVEKTPIIPPMSIFEDVYSTPPWHLREEFSDVNL</sequence>
<dbReference type="Gene3D" id="3.40.50.970">
    <property type="match status" value="1"/>
</dbReference>
<evidence type="ECO:0000313" key="4">
    <source>
        <dbReference type="EMBL" id="BAJ50221.1"/>
    </source>
</evidence>
<dbReference type="EMBL" id="BA000048">
    <property type="protein sequence ID" value="BAJ50221.1"/>
    <property type="molecule type" value="Genomic_DNA"/>
</dbReference>
<dbReference type="EMBL" id="AP011650">
    <property type="protein sequence ID" value="BAJ46659.1"/>
    <property type="molecule type" value="Genomic_DNA"/>
</dbReference>
<accession>E6P8G0</accession>
<dbReference type="STRING" id="311458.CSUB_C0360"/>
<dbReference type="GO" id="GO:0009083">
    <property type="term" value="P:branched-chain amino acid catabolic process"/>
    <property type="evidence" value="ECO:0007669"/>
    <property type="project" value="TreeGrafter"/>
</dbReference>
<organism evidence="4 5">
    <name type="scientific">Caldiarchaeum subterraneum</name>
    <dbReference type="NCBI Taxonomy" id="311458"/>
    <lineage>
        <taxon>Archaea</taxon>
        <taxon>Nitrososphaerota</taxon>
        <taxon>Candidatus Caldarchaeales</taxon>
        <taxon>Candidatus Caldarchaeaceae</taxon>
        <taxon>Candidatus Caldarchaeum</taxon>
    </lineage>
</organism>
<dbReference type="BioCyc" id="CCAL311458:G131R-365-MONOMER"/>
<proteinExistence type="predicted"/>
<dbReference type="Pfam" id="PF00676">
    <property type="entry name" value="E1_dh"/>
    <property type="match status" value="1"/>
</dbReference>
<dbReference type="InterPro" id="IPR029061">
    <property type="entry name" value="THDP-binding"/>
</dbReference>
<dbReference type="Proteomes" id="UP000008120">
    <property type="component" value="Chromosome"/>
</dbReference>
<protein>
    <submittedName>
        <fullName evidence="4">Pyruvate dehydrogenase E1 component subunit alpha</fullName>
        <ecNumber evidence="4">1.2.4.1</ecNumber>
    </submittedName>
</protein>
<dbReference type="KEGG" id="csu:CSUB_C0360"/>
<evidence type="ECO:0000313" key="3">
    <source>
        <dbReference type="EMBL" id="BAJ46659.1"/>
    </source>
</evidence>
<keyword evidence="4" id="KW-0670">Pyruvate</keyword>
<dbReference type="GO" id="GO:0004739">
    <property type="term" value="F:pyruvate dehydrogenase (acetyl-transferring) activity"/>
    <property type="evidence" value="ECO:0007669"/>
    <property type="project" value="UniProtKB-EC"/>
</dbReference>